<proteinExistence type="predicted"/>
<dbReference type="AlphaFoldDB" id="A0A6C0IRG9"/>
<accession>A0A6C0IRG9</accession>
<protein>
    <submittedName>
        <fullName evidence="1">Uncharacterized protein</fullName>
    </submittedName>
</protein>
<evidence type="ECO:0000313" key="1">
    <source>
        <dbReference type="EMBL" id="QHT95170.1"/>
    </source>
</evidence>
<organism evidence="1">
    <name type="scientific">viral metagenome</name>
    <dbReference type="NCBI Taxonomy" id="1070528"/>
    <lineage>
        <taxon>unclassified sequences</taxon>
        <taxon>metagenomes</taxon>
        <taxon>organismal metagenomes</taxon>
    </lineage>
</organism>
<reference evidence="1" key="1">
    <citation type="journal article" date="2020" name="Nature">
        <title>Giant virus diversity and host interactions through global metagenomics.</title>
        <authorList>
            <person name="Schulz F."/>
            <person name="Roux S."/>
            <person name="Paez-Espino D."/>
            <person name="Jungbluth S."/>
            <person name="Walsh D.A."/>
            <person name="Denef V.J."/>
            <person name="McMahon K.D."/>
            <person name="Konstantinidis K.T."/>
            <person name="Eloe-Fadrosh E.A."/>
            <person name="Kyrpides N.C."/>
            <person name="Woyke T."/>
        </authorList>
    </citation>
    <scope>NUCLEOTIDE SEQUENCE</scope>
    <source>
        <strain evidence="1">GVMAG-M-3300024261-37</strain>
    </source>
</reference>
<sequence>MNTLPLTQAVPVSNLNASRMPVATLVIEAEPQQSILHNGIAIDLRTDEEIEAKIATKIISMNLDTDIEPSLKMLVLIRYWQEQHGKNISLDKQSVDDILHMIFHVQSQAFKNMMDSDDIQYLCKGEIDKTHLLLQGYAYRSVSISGDLYKQTSKAGVKKHYSGILMKVFYESLKQRDSFIAEMGFIKNDDDDSLHPYAIVIKKSILPQILEAVARGVKVVIKDQLRVPNGVISWCTDKYSDVTYNPSPNFRANNITYNKTEEYNSITSFVDPYIKFEINWNLLNPNAVVLL</sequence>
<name>A0A6C0IRG9_9ZZZZ</name>
<dbReference type="EMBL" id="MN740235">
    <property type="protein sequence ID" value="QHT95170.1"/>
    <property type="molecule type" value="Genomic_DNA"/>
</dbReference>